<dbReference type="AlphaFoldDB" id="A0AAE3VMG8"/>
<comment type="similarity">
    <text evidence="5">Belongs to the creatininase superfamily.</text>
</comment>
<sequence length="288" mass="30114">MTASSIAARTDPALGAPILADTIAEMTYGDVSAAAARGAVILWAFGVVEQHGPHLPTGTDIYIPSARLRLARRFLAEAGIEALILPPYYWGVNHVSASFPASIKVRPEVMAALMGDVIDSLGGDGFSKVFLVSGHGDALHNRTLFEAAEAASKPDGVQAAFVADPALFARIGVDPASPHALATTAEPEPTHDGTVYADVHAGDWETSLMLALEPDLVRKDDLGGLPPTDLSADDLAEWRKGHDHARRVTPDGYLGDPASATAEKGAASIVRDARSIAEAIAARMAGKR</sequence>
<evidence type="ECO:0000256" key="1">
    <source>
        <dbReference type="ARBA" id="ARBA00001947"/>
    </source>
</evidence>
<dbReference type="EMBL" id="JAUSUL010000001">
    <property type="protein sequence ID" value="MDQ0314391.1"/>
    <property type="molecule type" value="Genomic_DNA"/>
</dbReference>
<evidence type="ECO:0000256" key="3">
    <source>
        <dbReference type="ARBA" id="ARBA00022801"/>
    </source>
</evidence>
<evidence type="ECO:0000313" key="8">
    <source>
        <dbReference type="Proteomes" id="UP001229244"/>
    </source>
</evidence>
<name>A0AAE3VMG8_9HYPH</name>
<organism evidence="7 8">
    <name type="scientific">Amorphus orientalis</name>
    <dbReference type="NCBI Taxonomy" id="649198"/>
    <lineage>
        <taxon>Bacteria</taxon>
        <taxon>Pseudomonadati</taxon>
        <taxon>Pseudomonadota</taxon>
        <taxon>Alphaproteobacteria</taxon>
        <taxon>Hyphomicrobiales</taxon>
        <taxon>Amorphaceae</taxon>
        <taxon>Amorphus</taxon>
    </lineage>
</organism>
<keyword evidence="8" id="KW-1185">Reference proteome</keyword>
<dbReference type="Pfam" id="PF02633">
    <property type="entry name" value="Creatininase"/>
    <property type="match status" value="1"/>
</dbReference>
<dbReference type="InterPro" id="IPR024087">
    <property type="entry name" value="Creatininase-like_sf"/>
</dbReference>
<dbReference type="GO" id="GO:0009231">
    <property type="term" value="P:riboflavin biosynthetic process"/>
    <property type="evidence" value="ECO:0007669"/>
    <property type="project" value="TreeGrafter"/>
</dbReference>
<gene>
    <name evidence="7" type="ORF">J2S73_000828</name>
</gene>
<dbReference type="PANTHER" id="PTHR35005">
    <property type="entry name" value="3-DEHYDRO-SCYLLO-INOSOSE HYDROLASE"/>
    <property type="match status" value="1"/>
</dbReference>
<reference evidence="7" key="1">
    <citation type="submission" date="2023-07" db="EMBL/GenBank/DDBJ databases">
        <title>Genomic Encyclopedia of Type Strains, Phase IV (KMG-IV): sequencing the most valuable type-strain genomes for metagenomic binning, comparative biology and taxonomic classification.</title>
        <authorList>
            <person name="Goeker M."/>
        </authorList>
    </citation>
    <scope>NUCLEOTIDE SEQUENCE</scope>
    <source>
        <strain evidence="7">DSM 21202</strain>
    </source>
</reference>
<protein>
    <submittedName>
        <fullName evidence="7">Creatinine amidohydrolase</fullName>
        <ecNumber evidence="7">3.5.2.10</ecNumber>
    </submittedName>
</protein>
<dbReference type="PANTHER" id="PTHR35005:SF1">
    <property type="entry name" value="2-AMINO-5-FORMYLAMINO-6-RIBOSYLAMINOPYRIMIDIN-4(3H)-ONE 5'-MONOPHOSPHATE DEFORMYLASE"/>
    <property type="match status" value="1"/>
</dbReference>
<dbReference type="SUPFAM" id="SSF102215">
    <property type="entry name" value="Creatininase"/>
    <property type="match status" value="1"/>
</dbReference>
<comment type="caution">
    <text evidence="7">The sequence shown here is derived from an EMBL/GenBank/DDBJ whole genome shotgun (WGS) entry which is preliminary data.</text>
</comment>
<keyword evidence="3 7" id="KW-0378">Hydrolase</keyword>
<feature type="region of interest" description="Disordered" evidence="6">
    <location>
        <begin position="241"/>
        <end position="266"/>
    </location>
</feature>
<dbReference type="GO" id="GO:0046872">
    <property type="term" value="F:metal ion binding"/>
    <property type="evidence" value="ECO:0007669"/>
    <property type="project" value="UniProtKB-KW"/>
</dbReference>
<dbReference type="Proteomes" id="UP001229244">
    <property type="component" value="Unassembled WGS sequence"/>
</dbReference>
<evidence type="ECO:0000313" key="7">
    <source>
        <dbReference type="EMBL" id="MDQ0314391.1"/>
    </source>
</evidence>
<dbReference type="GO" id="GO:0016811">
    <property type="term" value="F:hydrolase activity, acting on carbon-nitrogen (but not peptide) bonds, in linear amides"/>
    <property type="evidence" value="ECO:0007669"/>
    <property type="project" value="TreeGrafter"/>
</dbReference>
<proteinExistence type="inferred from homology"/>
<keyword evidence="2" id="KW-0479">Metal-binding</keyword>
<evidence type="ECO:0000256" key="5">
    <source>
        <dbReference type="ARBA" id="ARBA00024029"/>
    </source>
</evidence>
<dbReference type="InterPro" id="IPR003785">
    <property type="entry name" value="Creatininase/forma_Hydrolase"/>
</dbReference>
<dbReference type="EC" id="3.5.2.10" evidence="7"/>
<dbReference type="Gene3D" id="3.40.50.10310">
    <property type="entry name" value="Creatininase"/>
    <property type="match status" value="1"/>
</dbReference>
<accession>A0AAE3VMG8</accession>
<keyword evidence="4" id="KW-0862">Zinc</keyword>
<dbReference type="GO" id="GO:0047789">
    <property type="term" value="F:creatininase activity"/>
    <property type="evidence" value="ECO:0007669"/>
    <property type="project" value="UniProtKB-EC"/>
</dbReference>
<dbReference type="RefSeq" id="WP_306884165.1">
    <property type="nucleotide sequence ID" value="NZ_JAUSUL010000001.1"/>
</dbReference>
<comment type="cofactor">
    <cofactor evidence="1">
        <name>Zn(2+)</name>
        <dbReference type="ChEBI" id="CHEBI:29105"/>
    </cofactor>
</comment>
<evidence type="ECO:0000256" key="4">
    <source>
        <dbReference type="ARBA" id="ARBA00022833"/>
    </source>
</evidence>
<evidence type="ECO:0000256" key="2">
    <source>
        <dbReference type="ARBA" id="ARBA00022723"/>
    </source>
</evidence>
<evidence type="ECO:0000256" key="6">
    <source>
        <dbReference type="SAM" id="MobiDB-lite"/>
    </source>
</evidence>